<feature type="compositionally biased region" description="Polar residues" evidence="1">
    <location>
        <begin position="62"/>
        <end position="93"/>
    </location>
</feature>
<keyword evidence="3" id="KW-1185">Reference proteome</keyword>
<comment type="caution">
    <text evidence="2">The sequence shown here is derived from an EMBL/GenBank/DDBJ whole genome shotgun (WGS) entry which is preliminary data.</text>
</comment>
<organism evidence="2 3">
    <name type="scientific">Homarus americanus</name>
    <name type="common">American lobster</name>
    <dbReference type="NCBI Taxonomy" id="6706"/>
    <lineage>
        <taxon>Eukaryota</taxon>
        <taxon>Metazoa</taxon>
        <taxon>Ecdysozoa</taxon>
        <taxon>Arthropoda</taxon>
        <taxon>Crustacea</taxon>
        <taxon>Multicrustacea</taxon>
        <taxon>Malacostraca</taxon>
        <taxon>Eumalacostraca</taxon>
        <taxon>Eucarida</taxon>
        <taxon>Decapoda</taxon>
        <taxon>Pleocyemata</taxon>
        <taxon>Astacidea</taxon>
        <taxon>Nephropoidea</taxon>
        <taxon>Nephropidae</taxon>
        <taxon>Homarus</taxon>
    </lineage>
</organism>
<evidence type="ECO:0000256" key="1">
    <source>
        <dbReference type="SAM" id="MobiDB-lite"/>
    </source>
</evidence>
<gene>
    <name evidence="2" type="ORF">Hamer_G018457</name>
</gene>
<evidence type="ECO:0000313" key="2">
    <source>
        <dbReference type="EMBL" id="KAG7168020.1"/>
    </source>
</evidence>
<dbReference type="AlphaFoldDB" id="A0A8J5MXD4"/>
<feature type="region of interest" description="Disordered" evidence="1">
    <location>
        <begin position="60"/>
        <end position="127"/>
    </location>
</feature>
<proteinExistence type="predicted"/>
<dbReference type="Proteomes" id="UP000747542">
    <property type="component" value="Unassembled WGS sequence"/>
</dbReference>
<reference evidence="2" key="1">
    <citation type="journal article" date="2021" name="Sci. Adv.">
        <title>The American lobster genome reveals insights on longevity, neural, and immune adaptations.</title>
        <authorList>
            <person name="Polinski J.M."/>
            <person name="Zimin A.V."/>
            <person name="Clark K.F."/>
            <person name="Kohn A.B."/>
            <person name="Sadowski N."/>
            <person name="Timp W."/>
            <person name="Ptitsyn A."/>
            <person name="Khanna P."/>
            <person name="Romanova D.Y."/>
            <person name="Williams P."/>
            <person name="Greenwood S.J."/>
            <person name="Moroz L.L."/>
            <person name="Walt D.R."/>
            <person name="Bodnar A.G."/>
        </authorList>
    </citation>
    <scope>NUCLEOTIDE SEQUENCE</scope>
    <source>
        <strain evidence="2">GMGI-L3</strain>
    </source>
</reference>
<feature type="non-terminal residue" evidence="2">
    <location>
        <position position="127"/>
    </location>
</feature>
<protein>
    <submittedName>
        <fullName evidence="2">Uncharacterized protein</fullName>
    </submittedName>
</protein>
<name>A0A8J5MXD4_HOMAM</name>
<accession>A0A8J5MXD4</accession>
<evidence type="ECO:0000313" key="3">
    <source>
        <dbReference type="Proteomes" id="UP000747542"/>
    </source>
</evidence>
<dbReference type="EMBL" id="JAHLQT010021080">
    <property type="protein sequence ID" value="KAG7168020.1"/>
    <property type="molecule type" value="Genomic_DNA"/>
</dbReference>
<sequence>MATFVHCFQQAGGVGQVVLLPQMSGGQPATALIVSQVSSSGMQTLDSMTNPTVAQARIGSVGSHTANSSRVVGSVVSTAPRTTTSTVSQSNQLRHPAPLPKTPYQQMGGLSKKLPPQPTLKLSHKDS</sequence>